<evidence type="ECO:0000313" key="2">
    <source>
        <dbReference type="WBParaSite" id="nRc.2.0.1.t01432-RA"/>
    </source>
</evidence>
<evidence type="ECO:0000313" key="1">
    <source>
        <dbReference type="Proteomes" id="UP000887565"/>
    </source>
</evidence>
<accession>A0A915HHF8</accession>
<dbReference type="AlphaFoldDB" id="A0A915HHF8"/>
<dbReference type="WBParaSite" id="nRc.2.0.1.t01432-RA">
    <property type="protein sequence ID" value="nRc.2.0.1.t01432-RA"/>
    <property type="gene ID" value="nRc.2.0.1.g01432"/>
</dbReference>
<name>A0A915HHF8_ROMCU</name>
<sequence>MWGGAVGVSSTPEVPKEIKIKIINLLNNKIQPMFVLWYSCEMWCLGIGRLAQVSNNCDKDPALSSTHFPTTHPYVRLLCVLTS</sequence>
<reference evidence="2" key="1">
    <citation type="submission" date="2022-11" db="UniProtKB">
        <authorList>
            <consortium name="WormBaseParasite"/>
        </authorList>
    </citation>
    <scope>IDENTIFICATION</scope>
</reference>
<organism evidence="1 2">
    <name type="scientific">Romanomermis culicivorax</name>
    <name type="common">Nematode worm</name>
    <dbReference type="NCBI Taxonomy" id="13658"/>
    <lineage>
        <taxon>Eukaryota</taxon>
        <taxon>Metazoa</taxon>
        <taxon>Ecdysozoa</taxon>
        <taxon>Nematoda</taxon>
        <taxon>Enoplea</taxon>
        <taxon>Dorylaimia</taxon>
        <taxon>Mermithida</taxon>
        <taxon>Mermithoidea</taxon>
        <taxon>Mermithidae</taxon>
        <taxon>Romanomermis</taxon>
    </lineage>
</organism>
<keyword evidence="1" id="KW-1185">Reference proteome</keyword>
<protein>
    <submittedName>
        <fullName evidence="2">Uncharacterized protein</fullName>
    </submittedName>
</protein>
<proteinExistence type="predicted"/>
<dbReference type="Proteomes" id="UP000887565">
    <property type="component" value="Unplaced"/>
</dbReference>